<dbReference type="AlphaFoldDB" id="A0A3N4JWZ5"/>
<gene>
    <name evidence="1" type="ORF">L873DRAFT_1870504</name>
</gene>
<protein>
    <submittedName>
        <fullName evidence="1">Uncharacterized protein</fullName>
    </submittedName>
</protein>
<keyword evidence="2" id="KW-1185">Reference proteome</keyword>
<organism evidence="1 2">
    <name type="scientific">Choiromyces venosus 120613-1</name>
    <dbReference type="NCBI Taxonomy" id="1336337"/>
    <lineage>
        <taxon>Eukaryota</taxon>
        <taxon>Fungi</taxon>
        <taxon>Dikarya</taxon>
        <taxon>Ascomycota</taxon>
        <taxon>Pezizomycotina</taxon>
        <taxon>Pezizomycetes</taxon>
        <taxon>Pezizales</taxon>
        <taxon>Tuberaceae</taxon>
        <taxon>Choiromyces</taxon>
    </lineage>
</organism>
<evidence type="ECO:0000313" key="1">
    <source>
        <dbReference type="EMBL" id="RPB02876.1"/>
    </source>
</evidence>
<accession>A0A3N4JWZ5</accession>
<dbReference type="Proteomes" id="UP000276215">
    <property type="component" value="Unassembled WGS sequence"/>
</dbReference>
<sequence length="113" mass="12067">MSGYRPRQYNACGIQQSPVTGGAAYKGKGILCFLLDGLFVFKLTANMLGSVFSSGFFWRGRVCGVGECTIGRLGAKCISSLIAKTRLRSCTSTTTTSGAPERSLRRCAALLRS</sequence>
<proteinExistence type="predicted"/>
<name>A0A3N4JWZ5_9PEZI</name>
<evidence type="ECO:0000313" key="2">
    <source>
        <dbReference type="Proteomes" id="UP000276215"/>
    </source>
</evidence>
<reference evidence="1 2" key="1">
    <citation type="journal article" date="2018" name="Nat. Ecol. Evol.">
        <title>Pezizomycetes genomes reveal the molecular basis of ectomycorrhizal truffle lifestyle.</title>
        <authorList>
            <person name="Murat C."/>
            <person name="Payen T."/>
            <person name="Noel B."/>
            <person name="Kuo A."/>
            <person name="Morin E."/>
            <person name="Chen J."/>
            <person name="Kohler A."/>
            <person name="Krizsan K."/>
            <person name="Balestrini R."/>
            <person name="Da Silva C."/>
            <person name="Montanini B."/>
            <person name="Hainaut M."/>
            <person name="Levati E."/>
            <person name="Barry K.W."/>
            <person name="Belfiori B."/>
            <person name="Cichocki N."/>
            <person name="Clum A."/>
            <person name="Dockter R.B."/>
            <person name="Fauchery L."/>
            <person name="Guy J."/>
            <person name="Iotti M."/>
            <person name="Le Tacon F."/>
            <person name="Lindquist E.A."/>
            <person name="Lipzen A."/>
            <person name="Malagnac F."/>
            <person name="Mello A."/>
            <person name="Molinier V."/>
            <person name="Miyauchi S."/>
            <person name="Poulain J."/>
            <person name="Riccioni C."/>
            <person name="Rubini A."/>
            <person name="Sitrit Y."/>
            <person name="Splivallo R."/>
            <person name="Traeger S."/>
            <person name="Wang M."/>
            <person name="Zifcakova L."/>
            <person name="Wipf D."/>
            <person name="Zambonelli A."/>
            <person name="Paolocci F."/>
            <person name="Nowrousian M."/>
            <person name="Ottonello S."/>
            <person name="Baldrian P."/>
            <person name="Spatafora J.W."/>
            <person name="Henrissat B."/>
            <person name="Nagy L.G."/>
            <person name="Aury J.M."/>
            <person name="Wincker P."/>
            <person name="Grigoriev I.V."/>
            <person name="Bonfante P."/>
            <person name="Martin F.M."/>
        </authorList>
    </citation>
    <scope>NUCLEOTIDE SEQUENCE [LARGE SCALE GENOMIC DNA]</scope>
    <source>
        <strain evidence="1 2">120613-1</strain>
    </source>
</reference>
<dbReference type="EMBL" id="ML120365">
    <property type="protein sequence ID" value="RPB02876.1"/>
    <property type="molecule type" value="Genomic_DNA"/>
</dbReference>